<sequence>MTALAAARATTARAARACHACECTDLLEALTRIESVLESCEKLHDLLPKLMTEPTFKFEFAKAFIRYHHVTISEVVNGTIDSLLDDRLAQTFSVQIYTVPLLTKMLVREDNLLGGVL</sequence>
<evidence type="ECO:0000313" key="3">
    <source>
        <dbReference type="Proteomes" id="UP001231189"/>
    </source>
</evidence>
<dbReference type="EC" id="2.3.2.27" evidence="1"/>
<dbReference type="AlphaFoldDB" id="A0AAD8VIJ0"/>
<keyword evidence="1" id="KW-0862">Zinc</keyword>
<reference evidence="2" key="1">
    <citation type="submission" date="2023-07" db="EMBL/GenBank/DDBJ databases">
        <title>A chromosome-level genome assembly of Lolium multiflorum.</title>
        <authorList>
            <person name="Chen Y."/>
            <person name="Copetti D."/>
            <person name="Kolliker R."/>
            <person name="Studer B."/>
        </authorList>
    </citation>
    <scope>NUCLEOTIDE SEQUENCE</scope>
    <source>
        <strain evidence="2">02402/16</strain>
        <tissue evidence="2">Leaf</tissue>
    </source>
</reference>
<comment type="caution">
    <text evidence="2">The sequence shown here is derived from an EMBL/GenBank/DDBJ whole genome shotgun (WGS) entry which is preliminary data.</text>
</comment>
<dbReference type="GO" id="GO:0016567">
    <property type="term" value="P:protein ubiquitination"/>
    <property type="evidence" value="ECO:0007669"/>
    <property type="project" value="UniProtKB-UniRule"/>
</dbReference>
<protein>
    <recommendedName>
        <fullName evidence="1">E3 ubiquitin-protein ligase</fullName>
        <ecNumber evidence="1">2.3.2.27</ecNumber>
    </recommendedName>
</protein>
<evidence type="ECO:0000256" key="1">
    <source>
        <dbReference type="RuleBase" id="RU366018"/>
    </source>
</evidence>
<comment type="pathway">
    <text evidence="1">Protein modification; protein ubiquitination.</text>
</comment>
<dbReference type="GO" id="GO:0061630">
    <property type="term" value="F:ubiquitin protein ligase activity"/>
    <property type="evidence" value="ECO:0007669"/>
    <property type="project" value="UniProtKB-UniRule"/>
</dbReference>
<comment type="similarity">
    <text evidence="1">Belongs to the E3 ubiquitin-protein ligase UBR1-like family.</text>
</comment>
<dbReference type="Proteomes" id="UP001231189">
    <property type="component" value="Unassembled WGS sequence"/>
</dbReference>
<dbReference type="GO" id="GO:0000151">
    <property type="term" value="C:ubiquitin ligase complex"/>
    <property type="evidence" value="ECO:0007669"/>
    <property type="project" value="TreeGrafter"/>
</dbReference>
<keyword evidence="1" id="KW-0479">Metal-binding</keyword>
<keyword evidence="1" id="KW-0808">Transferase</keyword>
<proteinExistence type="inferred from homology"/>
<dbReference type="GO" id="GO:0005737">
    <property type="term" value="C:cytoplasm"/>
    <property type="evidence" value="ECO:0007669"/>
    <property type="project" value="TreeGrafter"/>
</dbReference>
<gene>
    <name evidence="2" type="ORF">QYE76_030129</name>
</gene>
<name>A0AAD8VIJ0_LOLMU</name>
<dbReference type="InterPro" id="IPR039164">
    <property type="entry name" value="UBR1-like"/>
</dbReference>
<dbReference type="PANTHER" id="PTHR21497:SF53">
    <property type="entry name" value="E3 UBIQUITIN-PROTEIN LIGASE PRT6"/>
    <property type="match status" value="1"/>
</dbReference>
<dbReference type="GO" id="GO:0071596">
    <property type="term" value="P:ubiquitin-dependent protein catabolic process via the N-end rule pathway"/>
    <property type="evidence" value="ECO:0007669"/>
    <property type="project" value="UniProtKB-UniRule"/>
</dbReference>
<keyword evidence="3" id="KW-1185">Reference proteome</keyword>
<dbReference type="PANTHER" id="PTHR21497">
    <property type="entry name" value="UBIQUITIN LIGASE E3 ALPHA-RELATED"/>
    <property type="match status" value="1"/>
</dbReference>
<organism evidence="2 3">
    <name type="scientific">Lolium multiflorum</name>
    <name type="common">Italian ryegrass</name>
    <name type="synonym">Lolium perenne subsp. multiflorum</name>
    <dbReference type="NCBI Taxonomy" id="4521"/>
    <lineage>
        <taxon>Eukaryota</taxon>
        <taxon>Viridiplantae</taxon>
        <taxon>Streptophyta</taxon>
        <taxon>Embryophyta</taxon>
        <taxon>Tracheophyta</taxon>
        <taxon>Spermatophyta</taxon>
        <taxon>Magnoliopsida</taxon>
        <taxon>Liliopsida</taxon>
        <taxon>Poales</taxon>
        <taxon>Poaceae</taxon>
        <taxon>BOP clade</taxon>
        <taxon>Pooideae</taxon>
        <taxon>Poodae</taxon>
        <taxon>Poeae</taxon>
        <taxon>Poeae Chloroplast Group 2 (Poeae type)</taxon>
        <taxon>Loliodinae</taxon>
        <taxon>Loliinae</taxon>
        <taxon>Lolium</taxon>
    </lineage>
</organism>
<dbReference type="EMBL" id="JAUUTY010000007">
    <property type="protein sequence ID" value="KAK1606456.1"/>
    <property type="molecule type" value="Genomic_DNA"/>
</dbReference>
<comment type="function">
    <text evidence="1">Ubiquitin ligase protein which is a component of the N-end rule pathway. Recognizes and binds to proteins bearing specific N-terminal residues that are destabilizing according to the N-end rule, leading to their ubiquitination and subsequent degradation.</text>
</comment>
<keyword evidence="1" id="KW-0833">Ubl conjugation pathway</keyword>
<dbReference type="GO" id="GO:0008270">
    <property type="term" value="F:zinc ion binding"/>
    <property type="evidence" value="ECO:0007669"/>
    <property type="project" value="UniProtKB-UniRule"/>
</dbReference>
<keyword evidence="1" id="KW-0863">Zinc-finger</keyword>
<evidence type="ECO:0000313" key="2">
    <source>
        <dbReference type="EMBL" id="KAK1606456.1"/>
    </source>
</evidence>
<accession>A0AAD8VIJ0</accession>
<comment type="catalytic activity">
    <reaction evidence="1">
        <text>S-ubiquitinyl-[E2 ubiquitin-conjugating enzyme]-L-cysteine + [acceptor protein]-L-lysine = [E2 ubiquitin-conjugating enzyme]-L-cysteine + N(6)-ubiquitinyl-[acceptor protein]-L-lysine.</text>
        <dbReference type="EC" id="2.3.2.27"/>
    </reaction>
</comment>